<dbReference type="GO" id="GO:0006631">
    <property type="term" value="P:fatty acid metabolic process"/>
    <property type="evidence" value="ECO:0007669"/>
    <property type="project" value="TreeGrafter"/>
</dbReference>
<dbReference type="Proteomes" id="UP000030671">
    <property type="component" value="Unassembled WGS sequence"/>
</dbReference>
<feature type="domain" description="Fe2OG dioxygenase" evidence="1">
    <location>
        <begin position="176"/>
        <end position="309"/>
    </location>
</feature>
<dbReference type="GeneID" id="20673277"/>
<dbReference type="KEGG" id="hir:HETIRDRAFT_415905"/>
<dbReference type="HOGENOM" id="CLU_052246_2_0_1"/>
<dbReference type="GO" id="GO:0005759">
    <property type="term" value="C:mitochondrial matrix"/>
    <property type="evidence" value="ECO:0007669"/>
    <property type="project" value="TreeGrafter"/>
</dbReference>
<dbReference type="SUPFAM" id="SSF51197">
    <property type="entry name" value="Clavaminate synthase-like"/>
    <property type="match status" value="1"/>
</dbReference>
<dbReference type="Gene3D" id="2.60.120.590">
    <property type="entry name" value="Alpha-ketoglutarate-dependent dioxygenase AlkB-like"/>
    <property type="match status" value="1"/>
</dbReference>
<keyword evidence="3" id="KW-1185">Reference proteome</keyword>
<dbReference type="InParanoid" id="W4KEC5"/>
<organism evidence="2 3">
    <name type="scientific">Heterobasidion irregulare (strain TC 32-1)</name>
    <dbReference type="NCBI Taxonomy" id="747525"/>
    <lineage>
        <taxon>Eukaryota</taxon>
        <taxon>Fungi</taxon>
        <taxon>Dikarya</taxon>
        <taxon>Basidiomycota</taxon>
        <taxon>Agaricomycotina</taxon>
        <taxon>Agaricomycetes</taxon>
        <taxon>Russulales</taxon>
        <taxon>Bondarzewiaceae</taxon>
        <taxon>Heterobasidion</taxon>
        <taxon>Heterobasidion annosum species complex</taxon>
    </lineage>
</organism>
<dbReference type="PANTHER" id="PTHR21052:SF0">
    <property type="entry name" value="ALPHA-KETOGLUTARATE-DEPENDENT DIOXYGENASE ALKB HOMOLOG 7, MITOCHONDRIAL"/>
    <property type="match status" value="1"/>
</dbReference>
<dbReference type="InterPro" id="IPR005123">
    <property type="entry name" value="Oxoglu/Fe-dep_dioxygenase_dom"/>
</dbReference>
<dbReference type="RefSeq" id="XP_009543898.1">
    <property type="nucleotide sequence ID" value="XM_009545603.1"/>
</dbReference>
<dbReference type="InterPro" id="IPR032870">
    <property type="entry name" value="ALKBH7-like"/>
</dbReference>
<dbReference type="eggNOG" id="KOG4176">
    <property type="taxonomic scope" value="Eukaryota"/>
</dbReference>
<reference evidence="2 3" key="1">
    <citation type="journal article" date="2012" name="New Phytol.">
        <title>Insight into trade-off between wood decay and parasitism from the genome of a fungal forest pathogen.</title>
        <authorList>
            <person name="Olson A."/>
            <person name="Aerts A."/>
            <person name="Asiegbu F."/>
            <person name="Belbahri L."/>
            <person name="Bouzid O."/>
            <person name="Broberg A."/>
            <person name="Canback B."/>
            <person name="Coutinho P.M."/>
            <person name="Cullen D."/>
            <person name="Dalman K."/>
            <person name="Deflorio G."/>
            <person name="van Diepen L.T."/>
            <person name="Dunand C."/>
            <person name="Duplessis S."/>
            <person name="Durling M."/>
            <person name="Gonthier P."/>
            <person name="Grimwood J."/>
            <person name="Fossdal C.G."/>
            <person name="Hansson D."/>
            <person name="Henrissat B."/>
            <person name="Hietala A."/>
            <person name="Himmelstrand K."/>
            <person name="Hoffmeister D."/>
            <person name="Hogberg N."/>
            <person name="James T.Y."/>
            <person name="Karlsson M."/>
            <person name="Kohler A."/>
            <person name="Kues U."/>
            <person name="Lee Y.H."/>
            <person name="Lin Y.C."/>
            <person name="Lind M."/>
            <person name="Lindquist E."/>
            <person name="Lombard V."/>
            <person name="Lucas S."/>
            <person name="Lunden K."/>
            <person name="Morin E."/>
            <person name="Murat C."/>
            <person name="Park J."/>
            <person name="Raffaello T."/>
            <person name="Rouze P."/>
            <person name="Salamov A."/>
            <person name="Schmutz J."/>
            <person name="Solheim H."/>
            <person name="Stahlberg J."/>
            <person name="Velez H."/>
            <person name="de Vries R.P."/>
            <person name="Wiebenga A."/>
            <person name="Woodward S."/>
            <person name="Yakovlev I."/>
            <person name="Garbelotto M."/>
            <person name="Martin F."/>
            <person name="Grigoriev I.V."/>
            <person name="Stenlid J."/>
        </authorList>
    </citation>
    <scope>NUCLEOTIDE SEQUENCE [LARGE SCALE GENOMIC DNA]</scope>
    <source>
        <strain evidence="2 3">TC 32-1</strain>
    </source>
</reference>
<name>W4KEC5_HETIT</name>
<sequence length="319" mass="35479">MSIFADHDPPSFLDEPWLRQLSDSDELSETDSLFDEIPDNSACHPEIPSTTCSGTSVLCSTCVVGRRKPPPIPGFYLDPSVVIPPKRAEQLFLSCMDTYFRNGDVNQVMLFGRARERASSDIQKSQLGDMPFHPQVNSGLPAFLCALLSDLEALLRPSLPPHTHRLLFPPLSEPARARQAIVNLYRPGEGISPHVDLLGRFGDGIIGVSLGSGCVMSFRKELNEMQNSSHERTEQELEERGFIRDGDGVRWDLYLPERSILVLSDEARYEWTHGIEGRGSDMVVADDGKNGTQCIERDSRISVTFRWLLPGAEIVGDDP</sequence>
<dbReference type="InterPro" id="IPR027450">
    <property type="entry name" value="AlkB-like"/>
</dbReference>
<dbReference type="InterPro" id="IPR037151">
    <property type="entry name" value="AlkB-like_sf"/>
</dbReference>
<dbReference type="GO" id="GO:0006974">
    <property type="term" value="P:DNA damage response"/>
    <property type="evidence" value="ECO:0007669"/>
    <property type="project" value="InterPro"/>
</dbReference>
<dbReference type="PROSITE" id="PS51471">
    <property type="entry name" value="FE2OG_OXY"/>
    <property type="match status" value="1"/>
</dbReference>
<gene>
    <name evidence="2" type="ORF">HETIRDRAFT_415905</name>
</gene>
<dbReference type="Pfam" id="PF13532">
    <property type="entry name" value="2OG-FeII_Oxy_2"/>
    <property type="match status" value="1"/>
</dbReference>
<proteinExistence type="predicted"/>
<evidence type="ECO:0000259" key="1">
    <source>
        <dbReference type="PROSITE" id="PS51471"/>
    </source>
</evidence>
<protein>
    <recommendedName>
        <fullName evidence="1">Fe2OG dioxygenase domain-containing protein</fullName>
    </recommendedName>
</protein>
<dbReference type="STRING" id="747525.W4KEC5"/>
<dbReference type="AlphaFoldDB" id="W4KEC5"/>
<dbReference type="EMBL" id="KI925456">
    <property type="protein sequence ID" value="ETW84202.1"/>
    <property type="molecule type" value="Genomic_DNA"/>
</dbReference>
<evidence type="ECO:0000313" key="3">
    <source>
        <dbReference type="Proteomes" id="UP000030671"/>
    </source>
</evidence>
<dbReference type="OrthoDB" id="412814at2759"/>
<evidence type="ECO:0000313" key="2">
    <source>
        <dbReference type="EMBL" id="ETW84202.1"/>
    </source>
</evidence>
<dbReference type="PANTHER" id="PTHR21052">
    <property type="entry name" value="SPERMATOGENESIS ASSOCIATED 11-RELATED"/>
    <property type="match status" value="1"/>
</dbReference>
<accession>W4KEC5</accession>